<reference evidence="1" key="1">
    <citation type="submission" date="2021-01" db="EMBL/GenBank/DDBJ databases">
        <authorList>
            <person name="Corre E."/>
            <person name="Pelletier E."/>
            <person name="Niang G."/>
            <person name="Scheremetjew M."/>
            <person name="Finn R."/>
            <person name="Kale V."/>
            <person name="Holt S."/>
            <person name="Cochrane G."/>
            <person name="Meng A."/>
            <person name="Brown T."/>
            <person name="Cohen L."/>
        </authorList>
    </citation>
    <scope>NUCLEOTIDE SEQUENCE</scope>
    <source>
        <strain evidence="1">CCMP2222</strain>
    </source>
</reference>
<name>A0A7S2DY11_9DINO</name>
<gene>
    <name evidence="1" type="ORF">AAND1436_LOCUS29406</name>
</gene>
<dbReference type="EMBL" id="HBGQ01060890">
    <property type="protein sequence ID" value="CAD9465572.1"/>
    <property type="molecule type" value="Transcribed_RNA"/>
</dbReference>
<proteinExistence type="predicted"/>
<organism evidence="1">
    <name type="scientific">Alexandrium andersonii</name>
    <dbReference type="NCBI Taxonomy" id="327968"/>
    <lineage>
        <taxon>Eukaryota</taxon>
        <taxon>Sar</taxon>
        <taxon>Alveolata</taxon>
        <taxon>Dinophyceae</taxon>
        <taxon>Gonyaulacales</taxon>
        <taxon>Pyrocystaceae</taxon>
        <taxon>Alexandrium</taxon>
    </lineage>
</organism>
<evidence type="ECO:0000313" key="1">
    <source>
        <dbReference type="EMBL" id="CAD9465572.1"/>
    </source>
</evidence>
<protein>
    <submittedName>
        <fullName evidence="1">Uncharacterized protein</fullName>
    </submittedName>
</protein>
<sequence length="133" mass="14392">MKSFDDHIGKSCAWPASPAVCLWKGHSTADATSGEGPFTDGQRFYQALQSSCGQQYYTDGESLFLPVCVVVPDAAPVVDLIDPLAAAPMCPQQALHEQADKEAFDPYDPLGIAGLEKQRSATKREDAWNTTWG</sequence>
<dbReference type="AlphaFoldDB" id="A0A7S2DY11"/>
<accession>A0A7S2DY11</accession>